<dbReference type="PANTHER" id="PTHR35532">
    <property type="entry name" value="SIMILAR TO POLYHYDROXYALKANOATE DEPOLYMERASE"/>
    <property type="match status" value="1"/>
</dbReference>
<dbReference type="Gene3D" id="2.60.120.260">
    <property type="entry name" value="Galactose-binding domain-like"/>
    <property type="match status" value="1"/>
</dbReference>
<proteinExistence type="predicted"/>
<evidence type="ECO:0008006" key="3">
    <source>
        <dbReference type="Google" id="ProtNLM"/>
    </source>
</evidence>
<dbReference type="PANTHER" id="PTHR35532:SF5">
    <property type="entry name" value="CARBOHYDRATE-BINDING DOMAIN-CONTAINING PROTEIN"/>
    <property type="match status" value="1"/>
</dbReference>
<protein>
    <recommendedName>
        <fullName evidence="3">Transglutaminase domain-containing protein</fullName>
    </recommendedName>
</protein>
<accession>A0ABV6BQY8</accession>
<evidence type="ECO:0000313" key="2">
    <source>
        <dbReference type="Proteomes" id="UP001589734"/>
    </source>
</evidence>
<evidence type="ECO:0000313" key="1">
    <source>
        <dbReference type="EMBL" id="MFC0076454.1"/>
    </source>
</evidence>
<sequence length="631" mass="72879">MKKEIYLFFSALILLSCSKKSSSLSQALEMAGDNRQELQSVLDSYSKNPSDSLKYKAAKFLIENMPGHNSERKLYGFNNAFDSISNYPMNDYRKAVFRKILDSVSKETDAGKPELLPDIKIINSKHLTNNIDLAFNAWNKIPKQKRATFDDFCDFILPYKNGDEPISEDSRKKLASKYSWVHKFLNEGKSLRFVVDSITREFDYQIIIEIRTFYPQTLSINEVEKSRFGLCDDGVNYFVNVFRSLGIISARDMTPHWGNHSALGHSWLYVKYGDEEYSTDVVGNIDLKKEYAGESLPKVMRKTYSLQQKHDYAPNLKDVTTEYVPTANISIDKLFNTSSSKPVLCVFDVNDQWKAVTFGQNNKDSFSFSDVGVNVLYMAASFDNNTVVPINYPFFIDASKKIHFFKPDESKFNSSVILRKYGLSSPKNRRIIDWMENLNQGVFQGSNTEDFKNAVTLHELSNFSSTHIHTVKVKSPKKFKYVRFYSNKKETYLSLLAFYNSNGEQLDGEVIKVNNRKFKWENGAFDNDPLSFSGGKDFSLGFNFSKPQAIESISFQVRNDNNHINTGEKYELFYWKKGWVTLGKQTAKDTMLYYKTPKNSLLWLKNHTTGKEEHIFYIDKKNKQRWLGFDN</sequence>
<name>A0ABV6BQY8_9FLAO</name>
<reference evidence="1 2" key="1">
    <citation type="submission" date="2024-09" db="EMBL/GenBank/DDBJ databases">
        <authorList>
            <person name="Sun Q."/>
            <person name="Mori K."/>
        </authorList>
    </citation>
    <scope>NUCLEOTIDE SEQUENCE [LARGE SCALE GENOMIC DNA]</scope>
    <source>
        <strain evidence="1 2">CGMCC 1.12926</strain>
    </source>
</reference>
<dbReference type="EMBL" id="JBHLYW010000006">
    <property type="protein sequence ID" value="MFC0076454.1"/>
    <property type="molecule type" value="Genomic_DNA"/>
</dbReference>
<gene>
    <name evidence="1" type="ORF">ACFFLS_05345</name>
</gene>
<organism evidence="1 2">
    <name type="scientific">Flavobacterium procerum</name>
    <dbReference type="NCBI Taxonomy" id="1455569"/>
    <lineage>
        <taxon>Bacteria</taxon>
        <taxon>Pseudomonadati</taxon>
        <taxon>Bacteroidota</taxon>
        <taxon>Flavobacteriia</taxon>
        <taxon>Flavobacteriales</taxon>
        <taxon>Flavobacteriaceae</taxon>
        <taxon>Flavobacterium</taxon>
    </lineage>
</organism>
<keyword evidence="2" id="KW-1185">Reference proteome</keyword>
<comment type="caution">
    <text evidence="1">The sequence shown here is derived from an EMBL/GenBank/DDBJ whole genome shotgun (WGS) entry which is preliminary data.</text>
</comment>
<dbReference type="PROSITE" id="PS51257">
    <property type="entry name" value="PROKAR_LIPOPROTEIN"/>
    <property type="match status" value="1"/>
</dbReference>
<dbReference type="RefSeq" id="WP_379682353.1">
    <property type="nucleotide sequence ID" value="NZ_JBHLYW010000006.1"/>
</dbReference>
<dbReference type="Proteomes" id="UP001589734">
    <property type="component" value="Unassembled WGS sequence"/>
</dbReference>